<sequence length="637" mass="69224">MRKAFKSLSIIAIILSVIGSSPLSILALENDMQTTDEQKKEVGSEKASTDIVTSQDLGNQAWLINEVNRQLSPKKVGVDLTFDDLSKITKIVLVEKRLSGEVPPEIKNLVSLQTLLLYSNNLTGTIPSELGELKNLTELRLDYNQLSGTIPDGLGNIASISLQNNKLVGQLPLSLYENRVGTNEVNVAGNQVTLNSKQEIPSVYTPYTFVYTESNPNLDGQIKATNTYLSNLTNDMNFTPFSSGSSTFIDLKVINMFDSALFAGHHVTITDTNNGKQLYDGELTSDVSIPLTNLTSGIHVLSIVLDNATQNPHNQVTILIDILPVAAADLTVKYIDETGAEIRESQTVSGNIGDFFDVTTPEYKLEIDKYELDSSKLPTNGIGTLSQEAQTVTYVYNKVDGAPVTVKYVDQDGKELSPSDTLTGKIDEPYKTEANDIAGFTIDESKLPANANGNFVAEAQTVTYVYNKIPASIKAHDSTIYVGDQWNAKDNFDSALDDFGKPVSFSDVNVEGTVDVSKVGVYPVTYTFDGESVTVNITVKSKAIPEPPITPEPPVTPTKPITPVSPNNPTTDVQKAPTKKADTLKITPAKHKQSTVASKLKLPTTGDNLFDSVMYSVFGLIVVCVGFSLFFSRKKQH</sequence>
<evidence type="ECO:0000313" key="7">
    <source>
        <dbReference type="Proteomes" id="UP000219632"/>
    </source>
</evidence>
<feature type="region of interest" description="Disordered" evidence="2">
    <location>
        <begin position="545"/>
        <end position="579"/>
    </location>
</feature>
<keyword evidence="3" id="KW-0812">Transmembrane</keyword>
<evidence type="ECO:0000256" key="1">
    <source>
        <dbReference type="ARBA" id="ARBA00022737"/>
    </source>
</evidence>
<accession>A0ABX4IG09</accession>
<dbReference type="InterPro" id="IPR009459">
    <property type="entry name" value="MucBP_dom"/>
</dbReference>
<dbReference type="InterPro" id="IPR053213">
    <property type="entry name" value="RLP29"/>
</dbReference>
<feature type="domain" description="MucBP" evidence="4">
    <location>
        <begin position="403"/>
        <end position="466"/>
    </location>
</feature>
<evidence type="ECO:0000259" key="4">
    <source>
        <dbReference type="Pfam" id="PF06458"/>
    </source>
</evidence>
<dbReference type="SUPFAM" id="SSF52058">
    <property type="entry name" value="L domain-like"/>
    <property type="match status" value="1"/>
</dbReference>
<dbReference type="EMBL" id="NYPG01000002">
    <property type="protein sequence ID" value="PDK41946.1"/>
    <property type="molecule type" value="Genomic_DNA"/>
</dbReference>
<gene>
    <name evidence="6" type="ORF">AFZ32_04220</name>
</gene>
<dbReference type="Pfam" id="PF06458">
    <property type="entry name" value="MucBP"/>
    <property type="match status" value="2"/>
</dbReference>
<keyword evidence="3" id="KW-1133">Transmembrane helix</keyword>
<keyword evidence="1" id="KW-0677">Repeat</keyword>
<keyword evidence="7" id="KW-1185">Reference proteome</keyword>
<dbReference type="Gene3D" id="2.60.40.10">
    <property type="entry name" value="Immunoglobulins"/>
    <property type="match status" value="1"/>
</dbReference>
<feature type="domain" description="MucBP" evidence="4">
    <location>
        <begin position="330"/>
        <end position="396"/>
    </location>
</feature>
<name>A0ABX4IG09_LISWE</name>
<comment type="caution">
    <text evidence="6">The sequence shown here is derived from an EMBL/GenBank/DDBJ whole genome shotgun (WGS) entry which is preliminary data.</text>
</comment>
<dbReference type="Gene3D" id="3.80.10.10">
    <property type="entry name" value="Ribonuclease Inhibitor"/>
    <property type="match status" value="1"/>
</dbReference>
<feature type="compositionally biased region" description="Pro residues" evidence="2">
    <location>
        <begin position="545"/>
        <end position="557"/>
    </location>
</feature>
<dbReference type="RefSeq" id="WP_097349949.1">
    <property type="nucleotide sequence ID" value="NZ_NYPG01000002.1"/>
</dbReference>
<protein>
    <submittedName>
        <fullName evidence="6">Cell surface protein</fullName>
    </submittedName>
</protein>
<dbReference type="PANTHER" id="PTHR48009:SF4">
    <property type="entry name" value="LEUCINE-RICH REPEAT (LRR) FAMILY PROTEIN"/>
    <property type="match status" value="1"/>
</dbReference>
<dbReference type="PANTHER" id="PTHR48009">
    <property type="entry name" value="LEUCINE-RICH REPEAT (LRR) FAMILY PROTEIN"/>
    <property type="match status" value="1"/>
</dbReference>
<dbReference type="Pfam" id="PF00560">
    <property type="entry name" value="LRR_1"/>
    <property type="match status" value="2"/>
</dbReference>
<feature type="transmembrane region" description="Helical" evidence="3">
    <location>
        <begin position="613"/>
        <end position="631"/>
    </location>
</feature>
<dbReference type="Proteomes" id="UP000219632">
    <property type="component" value="Unassembled WGS sequence"/>
</dbReference>
<evidence type="ECO:0000256" key="2">
    <source>
        <dbReference type="SAM" id="MobiDB-lite"/>
    </source>
</evidence>
<reference evidence="6 7" key="1">
    <citation type="submission" date="2017-09" db="EMBL/GenBank/DDBJ databases">
        <title>Draft Genomes of 144 Listeria Monocytogenes isolates from foods.</title>
        <authorList>
            <person name="Wu C.H."/>
            <person name="Ng J."/>
            <person name="Kiang D."/>
            <person name="Chen C.-Y."/>
            <person name="Frink S."/>
            <person name="Lafrades M."/>
            <person name="Morales C."/>
            <person name="Park P."/>
            <person name="Zwick M."/>
        </authorList>
    </citation>
    <scope>NUCLEOTIDE SEQUENCE [LARGE SCALE GENOMIC DNA]</scope>
    <source>
        <strain evidence="6 7">CDPHFDLB-F14M01633.75-2</strain>
    </source>
</reference>
<dbReference type="InterPro" id="IPR032675">
    <property type="entry name" value="LRR_dom_sf"/>
</dbReference>
<dbReference type="Gene3D" id="3.10.20.320">
    <property type="entry name" value="Putative peptidoglycan bound protein (lpxtg motif)"/>
    <property type="match status" value="2"/>
</dbReference>
<feature type="domain" description="Ig-like" evidence="5">
    <location>
        <begin position="473"/>
        <end position="539"/>
    </location>
</feature>
<organism evidence="6 7">
    <name type="scientific">Listeria welshimeri</name>
    <dbReference type="NCBI Taxonomy" id="1643"/>
    <lineage>
        <taxon>Bacteria</taxon>
        <taxon>Bacillati</taxon>
        <taxon>Bacillota</taxon>
        <taxon>Bacilli</taxon>
        <taxon>Bacillales</taxon>
        <taxon>Listeriaceae</taxon>
        <taxon>Listeria</taxon>
    </lineage>
</organism>
<dbReference type="Pfam" id="PF07523">
    <property type="entry name" value="Big_3"/>
    <property type="match status" value="1"/>
</dbReference>
<dbReference type="InterPro" id="IPR001611">
    <property type="entry name" value="Leu-rich_rpt"/>
</dbReference>
<dbReference type="InterPro" id="IPR013783">
    <property type="entry name" value="Ig-like_fold"/>
</dbReference>
<dbReference type="InterPro" id="IPR022038">
    <property type="entry name" value="Ig-like_bact"/>
</dbReference>
<evidence type="ECO:0000256" key="3">
    <source>
        <dbReference type="SAM" id="Phobius"/>
    </source>
</evidence>
<proteinExistence type="predicted"/>
<evidence type="ECO:0000259" key="5">
    <source>
        <dbReference type="Pfam" id="PF07523"/>
    </source>
</evidence>
<keyword evidence="3" id="KW-0472">Membrane</keyword>
<evidence type="ECO:0000313" key="6">
    <source>
        <dbReference type="EMBL" id="PDK41946.1"/>
    </source>
</evidence>